<dbReference type="PANTHER" id="PTHR43712:SF2">
    <property type="entry name" value="O-METHYLTRANSFERASE CICE"/>
    <property type="match status" value="1"/>
</dbReference>
<evidence type="ECO:0000313" key="7">
    <source>
        <dbReference type="Proteomes" id="UP001215598"/>
    </source>
</evidence>
<organism evidence="6 7">
    <name type="scientific">Mycena metata</name>
    <dbReference type="NCBI Taxonomy" id="1033252"/>
    <lineage>
        <taxon>Eukaryota</taxon>
        <taxon>Fungi</taxon>
        <taxon>Dikarya</taxon>
        <taxon>Basidiomycota</taxon>
        <taxon>Agaricomycotina</taxon>
        <taxon>Agaricomycetes</taxon>
        <taxon>Agaricomycetidae</taxon>
        <taxon>Agaricales</taxon>
        <taxon>Marasmiineae</taxon>
        <taxon>Mycenaceae</taxon>
        <taxon>Mycena</taxon>
    </lineage>
</organism>
<keyword evidence="7" id="KW-1185">Reference proteome</keyword>
<gene>
    <name evidence="6" type="ORF">B0H16DRAFT_46526</name>
</gene>
<dbReference type="InterPro" id="IPR016461">
    <property type="entry name" value="COMT-like"/>
</dbReference>
<evidence type="ECO:0000256" key="1">
    <source>
        <dbReference type="ARBA" id="ARBA00022603"/>
    </source>
</evidence>
<proteinExistence type="predicted"/>
<dbReference type="InterPro" id="IPR036390">
    <property type="entry name" value="WH_DNA-bd_sf"/>
</dbReference>
<dbReference type="PANTHER" id="PTHR43712">
    <property type="entry name" value="PUTATIVE (AFU_ORTHOLOGUE AFUA_4G14580)-RELATED"/>
    <property type="match status" value="1"/>
</dbReference>
<keyword evidence="3" id="KW-0949">S-adenosyl-L-methionine</keyword>
<dbReference type="EMBL" id="JARKIB010000010">
    <property type="protein sequence ID" value="KAJ7775501.1"/>
    <property type="molecule type" value="Genomic_DNA"/>
</dbReference>
<dbReference type="SUPFAM" id="SSF53335">
    <property type="entry name" value="S-adenosyl-L-methionine-dependent methyltransferases"/>
    <property type="match status" value="1"/>
</dbReference>
<evidence type="ECO:0000259" key="4">
    <source>
        <dbReference type="Pfam" id="PF00891"/>
    </source>
</evidence>
<protein>
    <submittedName>
        <fullName evidence="6">O-methyltransferase</fullName>
    </submittedName>
</protein>
<keyword evidence="2" id="KW-0808">Transferase</keyword>
<evidence type="ECO:0000256" key="2">
    <source>
        <dbReference type="ARBA" id="ARBA00022679"/>
    </source>
</evidence>
<dbReference type="AlphaFoldDB" id="A0AAD7K072"/>
<dbReference type="InterPro" id="IPR036388">
    <property type="entry name" value="WH-like_DNA-bd_sf"/>
</dbReference>
<name>A0AAD7K072_9AGAR</name>
<dbReference type="Gene3D" id="3.40.50.150">
    <property type="entry name" value="Vaccinia Virus protein VP39"/>
    <property type="match status" value="1"/>
</dbReference>
<evidence type="ECO:0000256" key="3">
    <source>
        <dbReference type="ARBA" id="ARBA00022691"/>
    </source>
</evidence>
<evidence type="ECO:0000259" key="5">
    <source>
        <dbReference type="Pfam" id="PF08100"/>
    </source>
</evidence>
<accession>A0AAD7K072</accession>
<comment type="caution">
    <text evidence="6">The sequence shown here is derived from an EMBL/GenBank/DDBJ whole genome shotgun (WGS) entry which is preliminary data.</text>
</comment>
<dbReference type="GO" id="GO:0008171">
    <property type="term" value="F:O-methyltransferase activity"/>
    <property type="evidence" value="ECO:0007669"/>
    <property type="project" value="InterPro"/>
</dbReference>
<dbReference type="Pfam" id="PF08100">
    <property type="entry name" value="Dimerisation"/>
    <property type="match status" value="1"/>
</dbReference>
<dbReference type="GO" id="GO:0046983">
    <property type="term" value="F:protein dimerization activity"/>
    <property type="evidence" value="ECO:0007669"/>
    <property type="project" value="InterPro"/>
</dbReference>
<reference evidence="6" key="1">
    <citation type="submission" date="2023-03" db="EMBL/GenBank/DDBJ databases">
        <title>Massive genome expansion in bonnet fungi (Mycena s.s.) driven by repeated elements and novel gene families across ecological guilds.</title>
        <authorList>
            <consortium name="Lawrence Berkeley National Laboratory"/>
            <person name="Harder C.B."/>
            <person name="Miyauchi S."/>
            <person name="Viragh M."/>
            <person name="Kuo A."/>
            <person name="Thoen E."/>
            <person name="Andreopoulos B."/>
            <person name="Lu D."/>
            <person name="Skrede I."/>
            <person name="Drula E."/>
            <person name="Henrissat B."/>
            <person name="Morin E."/>
            <person name="Kohler A."/>
            <person name="Barry K."/>
            <person name="LaButti K."/>
            <person name="Morin E."/>
            <person name="Salamov A."/>
            <person name="Lipzen A."/>
            <person name="Mereny Z."/>
            <person name="Hegedus B."/>
            <person name="Baldrian P."/>
            <person name="Stursova M."/>
            <person name="Weitz H."/>
            <person name="Taylor A."/>
            <person name="Grigoriev I.V."/>
            <person name="Nagy L.G."/>
            <person name="Martin F."/>
            <person name="Kauserud H."/>
        </authorList>
    </citation>
    <scope>NUCLEOTIDE SEQUENCE</scope>
    <source>
        <strain evidence="6">CBHHK182m</strain>
    </source>
</reference>
<dbReference type="GO" id="GO:0032259">
    <property type="term" value="P:methylation"/>
    <property type="evidence" value="ECO:0007669"/>
    <property type="project" value="UniProtKB-KW"/>
</dbReference>
<dbReference type="InterPro" id="IPR029063">
    <property type="entry name" value="SAM-dependent_MTases_sf"/>
</dbReference>
<feature type="domain" description="O-methyltransferase dimerisation" evidence="5">
    <location>
        <begin position="84"/>
        <end position="158"/>
    </location>
</feature>
<dbReference type="SUPFAM" id="SSF46785">
    <property type="entry name" value="Winged helix' DNA-binding domain"/>
    <property type="match status" value="1"/>
</dbReference>
<dbReference type="Pfam" id="PF00891">
    <property type="entry name" value="Methyltransf_2"/>
    <property type="match status" value="1"/>
</dbReference>
<dbReference type="Gene3D" id="1.10.10.10">
    <property type="entry name" value="Winged helix-like DNA-binding domain superfamily/Winged helix DNA-binding domain"/>
    <property type="match status" value="1"/>
</dbReference>
<evidence type="ECO:0000313" key="6">
    <source>
        <dbReference type="EMBL" id="KAJ7775501.1"/>
    </source>
</evidence>
<sequence length="472" mass="51697">MDAFATLRALSDLIADAVTTVERTYKDAGLKPPSLEAPFDRDDPAEALRRDPVVAGAIQNLVAAAGQITAALRDPVQSIVTNSQAFQISSCLQAATQLHVAEILKEAGPKGLHVKHIAARSKVDPSLLARIMRLLATHHIFREVTTDVFANTRISSILDKGKTADELYANPHERFNGTDGLTALVEFLTDDCFKSSAYMTDAMLDPSGPATPHMLAFRTDEDMYKWLENPNNESKFHRFGIAMQGTNVEEPEDTIFRGFPWDELPAGSVVVDVAGGLGASTLFIAKKFPTLKIVNQDRGPVIEQSKAYWREFLPSHVDDGMVEFQVHDIVLEPQPVKNASAFLLRNIVHNLSDPDLVAMLTHLRAAALPTTRLVILEYIAVSASRGASPHPYARHIPVLGARRTNAPEPLLANYGVAGAPLYYYDLTVHNLLSGTSRTVEGFFDVLRRSGWNLLEVYHCPGTVTGFVIADPL</sequence>
<dbReference type="PROSITE" id="PS51683">
    <property type="entry name" value="SAM_OMT_II"/>
    <property type="match status" value="1"/>
</dbReference>
<dbReference type="InterPro" id="IPR012967">
    <property type="entry name" value="COMT_dimerisation"/>
</dbReference>
<dbReference type="Proteomes" id="UP001215598">
    <property type="component" value="Unassembled WGS sequence"/>
</dbReference>
<dbReference type="InterPro" id="IPR001077">
    <property type="entry name" value="COMT_C"/>
</dbReference>
<feature type="domain" description="O-methyltransferase C-terminal" evidence="4">
    <location>
        <begin position="268"/>
        <end position="386"/>
    </location>
</feature>
<keyword evidence="1" id="KW-0489">Methyltransferase</keyword>